<evidence type="ECO:0008006" key="6">
    <source>
        <dbReference type="Google" id="ProtNLM"/>
    </source>
</evidence>
<dbReference type="EMBL" id="SODA01000010">
    <property type="protein sequence ID" value="TDW04369.1"/>
    <property type="molecule type" value="Genomic_DNA"/>
</dbReference>
<feature type="domain" description="Non-reducing end beta-L-arabinofuranosidase-like GH127 C-terminal" evidence="3">
    <location>
        <begin position="535"/>
        <end position="647"/>
    </location>
</feature>
<feature type="domain" description="Non-reducing end beta-L-arabinofuranosidase-like GH127 middle" evidence="2">
    <location>
        <begin position="438"/>
        <end position="533"/>
    </location>
</feature>
<evidence type="ECO:0000313" key="5">
    <source>
        <dbReference type="Proteomes" id="UP000294697"/>
    </source>
</evidence>
<reference evidence="4 5" key="1">
    <citation type="submission" date="2019-03" db="EMBL/GenBank/DDBJ databases">
        <title>Subsurface microbial communities from deep shales in Ohio and West Virginia, USA.</title>
        <authorList>
            <person name="Wrighton K."/>
        </authorList>
    </citation>
    <scope>NUCLEOTIDE SEQUENCE [LARGE SCALE GENOMIC DNA]</scope>
    <source>
        <strain evidence="4 5">MSL9.2</strain>
    </source>
</reference>
<evidence type="ECO:0000313" key="4">
    <source>
        <dbReference type="EMBL" id="TDW04369.1"/>
    </source>
</evidence>
<comment type="caution">
    <text evidence="4">The sequence shown here is derived from an EMBL/GenBank/DDBJ whole genome shotgun (WGS) entry which is preliminary data.</text>
</comment>
<dbReference type="Pfam" id="PF20737">
    <property type="entry name" value="Glyco_hydro127C"/>
    <property type="match status" value="1"/>
</dbReference>
<evidence type="ECO:0000259" key="1">
    <source>
        <dbReference type="Pfam" id="PF07944"/>
    </source>
</evidence>
<dbReference type="Proteomes" id="UP000294697">
    <property type="component" value="Unassembled WGS sequence"/>
</dbReference>
<sequence length="648" mass="75301">MEKMAEVLSEIPMKNVEIDDKFWNHRLEKNRIVTLDHQYQQLIKTGRLDNFKKAAGLKDGDFFGMFFNDSDVYKWLEAASYTLANKDDSKLSKKINETIELITSAQQEDGYLNTYFILEEPEKKWTNLGMMHELYCAGHLFQAATAHYLATGENSLLNVACKFANLIDQKFRQSGHTGVPGHEEIELALVELYRVTEKENYLKLSEYFINNRGKGYFKKEVDNLKNIAGSDFEQDIENFNTFEMSKFYREFFLDEEGNYDGSYAQDHLPVRDQKEAAGHAVRAMYLYSGMTDVALETGDQLLIKALEKLWNNMTKKKMYITGGIGPTHDFEGFTENYDLPNKTAYAESCAAVGSIMWNYRLLKMTGDAKFANLMERTLYNGLLSGVGLSGDKFFYVNPLASDGNHHRKGWFHVSCCPPNIARLLASLQKYIYLKSDNKVYVNLFISGELKFDIADQQILLKQSSEYPWDDSINYNVKTEANVDFTLNIRYPDWAKKVKVLINEKEEKINVENGYLMINRNWENNDQVKLIFEMPVKRIKAHPKVVENKARFALKKGPLVYCLEEVDNEVPLNELIITRESKINSEYEEMLKGIHVLKGDALKEDLSEWENELYKDEKNINYKKTNFKAVPYYIWDHREPGEMRVWLRE</sequence>
<dbReference type="SUPFAM" id="SSF48208">
    <property type="entry name" value="Six-hairpin glycosidases"/>
    <property type="match status" value="1"/>
</dbReference>
<evidence type="ECO:0000259" key="3">
    <source>
        <dbReference type="Pfam" id="PF20737"/>
    </source>
</evidence>
<protein>
    <recommendedName>
        <fullName evidence="6">Glycoside hydrolase family 127 protein</fullName>
    </recommendedName>
</protein>
<dbReference type="PANTHER" id="PTHR43465">
    <property type="entry name" value="DUF1680 DOMAIN PROTEIN (AFU_ORTHOLOGUE AFUA_1G08910)"/>
    <property type="match status" value="1"/>
</dbReference>
<dbReference type="OrthoDB" id="9757939at2"/>
<accession>A0A4R7Z852</accession>
<dbReference type="GO" id="GO:0005975">
    <property type="term" value="P:carbohydrate metabolic process"/>
    <property type="evidence" value="ECO:0007669"/>
    <property type="project" value="InterPro"/>
</dbReference>
<dbReference type="InterPro" id="IPR049046">
    <property type="entry name" value="Beta-AFase-like_GH127_middle"/>
</dbReference>
<feature type="domain" description="Non-reducing end beta-L-arabinofuranosidase-like GH127 catalytic" evidence="1">
    <location>
        <begin position="15"/>
        <end position="428"/>
    </location>
</feature>
<dbReference type="InterPro" id="IPR049174">
    <property type="entry name" value="Beta-AFase-like"/>
</dbReference>
<dbReference type="InterPro" id="IPR049049">
    <property type="entry name" value="Beta-AFase-like_GH127_C"/>
</dbReference>
<dbReference type="Pfam" id="PF07944">
    <property type="entry name" value="Beta-AFase-like_GH127_cat"/>
    <property type="match status" value="1"/>
</dbReference>
<dbReference type="AlphaFoldDB" id="A0A4R7Z852"/>
<gene>
    <name evidence="4" type="ORF">C8C77_11068</name>
</gene>
<organism evidence="4 5">
    <name type="scientific">Halanaerobium saccharolyticum</name>
    <dbReference type="NCBI Taxonomy" id="43595"/>
    <lineage>
        <taxon>Bacteria</taxon>
        <taxon>Bacillati</taxon>
        <taxon>Bacillota</taxon>
        <taxon>Clostridia</taxon>
        <taxon>Halanaerobiales</taxon>
        <taxon>Halanaerobiaceae</taxon>
        <taxon>Halanaerobium</taxon>
    </lineage>
</organism>
<dbReference type="InterPro" id="IPR008928">
    <property type="entry name" value="6-hairpin_glycosidase_sf"/>
</dbReference>
<dbReference type="RefSeq" id="WP_111572289.1">
    <property type="nucleotide sequence ID" value="NZ_QLME01000011.1"/>
</dbReference>
<name>A0A4R7Z852_9FIRM</name>
<dbReference type="PANTHER" id="PTHR43465:SF2">
    <property type="entry name" value="DUF1680 DOMAIN PROTEIN (AFU_ORTHOLOGUE AFUA_1G08910)"/>
    <property type="match status" value="1"/>
</dbReference>
<evidence type="ECO:0000259" key="2">
    <source>
        <dbReference type="Pfam" id="PF20736"/>
    </source>
</evidence>
<dbReference type="InterPro" id="IPR012878">
    <property type="entry name" value="Beta-AFase-like_GH127_cat"/>
</dbReference>
<proteinExistence type="predicted"/>
<dbReference type="Pfam" id="PF20736">
    <property type="entry name" value="Glyco_hydro127M"/>
    <property type="match status" value="1"/>
</dbReference>